<keyword evidence="4" id="KW-1185">Reference proteome</keyword>
<feature type="transmembrane region" description="Helical" evidence="1">
    <location>
        <begin position="35"/>
        <end position="57"/>
    </location>
</feature>
<dbReference type="PATRIC" id="fig|745776.4.peg.3496"/>
<dbReference type="HOGENOM" id="CLU_2971913_0_0_0"/>
<sequence length="58" mass="6049">MRAPSTGLLQPALAAAGANVLWGLTFLLGKVALEVLPVTSIILLRFSFAALTLLPFAL</sequence>
<evidence type="ECO:0000256" key="1">
    <source>
        <dbReference type="SAM" id="Phobius"/>
    </source>
</evidence>
<dbReference type="InterPro" id="IPR000620">
    <property type="entry name" value="EamA_dom"/>
</dbReference>
<accession>H8H1H1</accession>
<keyword evidence="1" id="KW-0472">Membrane</keyword>
<evidence type="ECO:0000259" key="2">
    <source>
        <dbReference type="Pfam" id="PF00892"/>
    </source>
</evidence>
<evidence type="ECO:0000313" key="4">
    <source>
        <dbReference type="Proteomes" id="UP000007575"/>
    </source>
</evidence>
<reference evidence="3 4" key="1">
    <citation type="journal article" date="2012" name="PLoS ONE">
        <title>Genome sequence and transcriptome analysis of the radioresistant bacterium Deinococcus gobiensis: insights into the extreme environmental adaptations.</title>
        <authorList>
            <person name="Yuan M."/>
            <person name="Chen M."/>
            <person name="Zhang W."/>
            <person name="Lu W."/>
            <person name="Wang J."/>
            <person name="Yang M."/>
            <person name="Zhao P."/>
            <person name="Tang R."/>
            <person name="Li X."/>
            <person name="Hao Y."/>
            <person name="Zhou Z."/>
            <person name="Zhan Y."/>
            <person name="Yu H."/>
            <person name="Teng C."/>
            <person name="Yan Y."/>
            <person name="Ping S."/>
            <person name="Wang Y."/>
            <person name="Lin M."/>
        </authorList>
    </citation>
    <scope>NUCLEOTIDE SEQUENCE [LARGE SCALE GENOMIC DNA]</scope>
    <source>
        <strain evidence="4">DSM 21396 / JCM 16679 / CGMCC 1.7299 / I-0</strain>
        <plasmid evidence="3">P2</plasmid>
    </source>
</reference>
<dbReference type="EMBL" id="CP002193">
    <property type="protein sequence ID" value="AFD27368.1"/>
    <property type="molecule type" value="Genomic_DNA"/>
</dbReference>
<dbReference type="KEGG" id="dgo:DGo_PB0099"/>
<dbReference type="Pfam" id="PF00892">
    <property type="entry name" value="EamA"/>
    <property type="match status" value="1"/>
</dbReference>
<keyword evidence="1" id="KW-0812">Transmembrane</keyword>
<keyword evidence="1" id="KW-1133">Transmembrane helix</keyword>
<organism evidence="3 4">
    <name type="scientific">Deinococcus gobiensis (strain DSM 21396 / JCM 16679 / CGMCC 1.7299 / I-0)</name>
    <dbReference type="NCBI Taxonomy" id="745776"/>
    <lineage>
        <taxon>Bacteria</taxon>
        <taxon>Thermotogati</taxon>
        <taxon>Deinococcota</taxon>
        <taxon>Deinococci</taxon>
        <taxon>Deinococcales</taxon>
        <taxon>Deinococcaceae</taxon>
        <taxon>Deinococcus</taxon>
    </lineage>
</organism>
<name>H8H1H1_DEIGI</name>
<evidence type="ECO:0000313" key="3">
    <source>
        <dbReference type="EMBL" id="AFD27368.1"/>
    </source>
</evidence>
<feature type="transmembrane region" description="Helical" evidence="1">
    <location>
        <begin position="12"/>
        <end position="29"/>
    </location>
</feature>
<gene>
    <name evidence="3" type="ordered locus">DGo_PB0099</name>
</gene>
<protein>
    <recommendedName>
        <fullName evidence="2">EamA domain-containing protein</fullName>
    </recommendedName>
</protein>
<dbReference type="Proteomes" id="UP000007575">
    <property type="component" value="Plasmid P2"/>
</dbReference>
<keyword evidence="3" id="KW-0614">Plasmid</keyword>
<geneLocation type="plasmid" evidence="3 4">
    <name>P2</name>
</geneLocation>
<proteinExistence type="predicted"/>
<dbReference type="GO" id="GO:0016020">
    <property type="term" value="C:membrane"/>
    <property type="evidence" value="ECO:0007669"/>
    <property type="project" value="InterPro"/>
</dbReference>
<dbReference type="AlphaFoldDB" id="H8H1H1"/>
<feature type="domain" description="EamA" evidence="2">
    <location>
        <begin position="12"/>
        <end position="58"/>
    </location>
</feature>